<dbReference type="AlphaFoldDB" id="A0A4R2NZA3"/>
<dbReference type="PANTHER" id="PTHR43133">
    <property type="entry name" value="RNA POLYMERASE ECF-TYPE SIGMA FACTO"/>
    <property type="match status" value="1"/>
</dbReference>
<organism evidence="7 8">
    <name type="scientific">Scopulibacillus darangshiensis</name>
    <dbReference type="NCBI Taxonomy" id="442528"/>
    <lineage>
        <taxon>Bacteria</taxon>
        <taxon>Bacillati</taxon>
        <taxon>Bacillota</taxon>
        <taxon>Bacilli</taxon>
        <taxon>Bacillales</taxon>
        <taxon>Sporolactobacillaceae</taxon>
        <taxon>Scopulibacillus</taxon>
    </lineage>
</organism>
<feature type="domain" description="RNA polymerase sigma-70 region 2" evidence="5">
    <location>
        <begin position="24"/>
        <end position="91"/>
    </location>
</feature>
<accession>A0A4R2NZA3</accession>
<dbReference type="InterPro" id="IPR013325">
    <property type="entry name" value="RNA_pol_sigma_r2"/>
</dbReference>
<keyword evidence="3" id="KW-0731">Sigma factor</keyword>
<feature type="domain" description="RNA polymerase sigma factor 70 region 4 type 2" evidence="6">
    <location>
        <begin position="123"/>
        <end position="174"/>
    </location>
</feature>
<reference evidence="7 8" key="1">
    <citation type="submission" date="2019-03" db="EMBL/GenBank/DDBJ databases">
        <title>Genomic Encyclopedia of Type Strains, Phase IV (KMG-IV): sequencing the most valuable type-strain genomes for metagenomic binning, comparative biology and taxonomic classification.</title>
        <authorList>
            <person name="Goeker M."/>
        </authorList>
    </citation>
    <scope>NUCLEOTIDE SEQUENCE [LARGE SCALE GENOMIC DNA]</scope>
    <source>
        <strain evidence="7 8">DSM 19377</strain>
    </source>
</reference>
<proteinExistence type="inferred from homology"/>
<keyword evidence="4" id="KW-0804">Transcription</keyword>
<dbReference type="GO" id="GO:0003677">
    <property type="term" value="F:DNA binding"/>
    <property type="evidence" value="ECO:0007669"/>
    <property type="project" value="InterPro"/>
</dbReference>
<dbReference type="SUPFAM" id="SSF88659">
    <property type="entry name" value="Sigma3 and sigma4 domains of RNA polymerase sigma factors"/>
    <property type="match status" value="1"/>
</dbReference>
<dbReference type="Gene3D" id="1.10.10.10">
    <property type="entry name" value="Winged helix-like DNA-binding domain superfamily/Winged helix DNA-binding domain"/>
    <property type="match status" value="1"/>
</dbReference>
<protein>
    <submittedName>
        <fullName evidence="7">RNA polymerase sigma-70 factor (ECF subfamily)</fullName>
    </submittedName>
</protein>
<dbReference type="GO" id="GO:0016987">
    <property type="term" value="F:sigma factor activity"/>
    <property type="evidence" value="ECO:0007669"/>
    <property type="project" value="UniProtKB-KW"/>
</dbReference>
<evidence type="ECO:0000259" key="6">
    <source>
        <dbReference type="Pfam" id="PF08281"/>
    </source>
</evidence>
<evidence type="ECO:0000313" key="8">
    <source>
        <dbReference type="Proteomes" id="UP000295416"/>
    </source>
</evidence>
<evidence type="ECO:0000256" key="1">
    <source>
        <dbReference type="ARBA" id="ARBA00010641"/>
    </source>
</evidence>
<keyword evidence="8" id="KW-1185">Reference proteome</keyword>
<dbReference type="InterPro" id="IPR014284">
    <property type="entry name" value="RNA_pol_sigma-70_dom"/>
</dbReference>
<dbReference type="PANTHER" id="PTHR43133:SF62">
    <property type="entry name" value="RNA POLYMERASE SIGMA FACTOR SIGZ"/>
    <property type="match status" value="1"/>
</dbReference>
<dbReference type="InterPro" id="IPR039425">
    <property type="entry name" value="RNA_pol_sigma-70-like"/>
</dbReference>
<sequence length="186" mass="22216">MNLQTDVKLYFELRQHDQSALEAIYDRYEKLLYSFAYRMTQNTGLAEDVVQEVFMKLWHGKSEYDQTKGKFSSWLLTITRYTAIDHIRKLKQEDAFELDERDALQSEEPSVEDEITWKEEKETIRRSIHTLSKDQQEMIHLFYYKGYSQKQISESCDIPLGTVKGRIRLALKHLKKRLDDERGVRL</sequence>
<dbReference type="CDD" id="cd06171">
    <property type="entry name" value="Sigma70_r4"/>
    <property type="match status" value="1"/>
</dbReference>
<gene>
    <name evidence="7" type="ORF">EV207_11856</name>
</gene>
<evidence type="ECO:0000259" key="5">
    <source>
        <dbReference type="Pfam" id="PF04542"/>
    </source>
</evidence>
<name>A0A4R2NZA3_9BACL</name>
<dbReference type="Proteomes" id="UP000295416">
    <property type="component" value="Unassembled WGS sequence"/>
</dbReference>
<dbReference type="Gene3D" id="1.10.1740.10">
    <property type="match status" value="1"/>
</dbReference>
<comment type="similarity">
    <text evidence="1">Belongs to the sigma-70 factor family. ECF subfamily.</text>
</comment>
<dbReference type="InterPro" id="IPR013249">
    <property type="entry name" value="RNA_pol_sigma70_r4_t2"/>
</dbReference>
<keyword evidence="2" id="KW-0805">Transcription regulation</keyword>
<evidence type="ECO:0000256" key="4">
    <source>
        <dbReference type="ARBA" id="ARBA00023163"/>
    </source>
</evidence>
<dbReference type="Pfam" id="PF08281">
    <property type="entry name" value="Sigma70_r4_2"/>
    <property type="match status" value="1"/>
</dbReference>
<dbReference type="GO" id="GO:0006352">
    <property type="term" value="P:DNA-templated transcription initiation"/>
    <property type="evidence" value="ECO:0007669"/>
    <property type="project" value="InterPro"/>
</dbReference>
<dbReference type="SUPFAM" id="SSF88946">
    <property type="entry name" value="Sigma2 domain of RNA polymerase sigma factors"/>
    <property type="match status" value="1"/>
</dbReference>
<dbReference type="NCBIfam" id="TIGR02937">
    <property type="entry name" value="sigma70-ECF"/>
    <property type="match status" value="1"/>
</dbReference>
<evidence type="ECO:0000256" key="2">
    <source>
        <dbReference type="ARBA" id="ARBA00023015"/>
    </source>
</evidence>
<dbReference type="InterPro" id="IPR007627">
    <property type="entry name" value="RNA_pol_sigma70_r2"/>
</dbReference>
<comment type="caution">
    <text evidence="7">The sequence shown here is derived from an EMBL/GenBank/DDBJ whole genome shotgun (WGS) entry which is preliminary data.</text>
</comment>
<evidence type="ECO:0000256" key="3">
    <source>
        <dbReference type="ARBA" id="ARBA00023082"/>
    </source>
</evidence>
<dbReference type="InterPro" id="IPR013324">
    <property type="entry name" value="RNA_pol_sigma_r3/r4-like"/>
</dbReference>
<evidence type="ECO:0000313" key="7">
    <source>
        <dbReference type="EMBL" id="TCP27078.1"/>
    </source>
</evidence>
<dbReference type="OrthoDB" id="9784272at2"/>
<dbReference type="EMBL" id="SLXK01000018">
    <property type="protein sequence ID" value="TCP27078.1"/>
    <property type="molecule type" value="Genomic_DNA"/>
</dbReference>
<dbReference type="RefSeq" id="WP_132746555.1">
    <property type="nucleotide sequence ID" value="NZ_SLXK01000018.1"/>
</dbReference>
<dbReference type="Pfam" id="PF04542">
    <property type="entry name" value="Sigma70_r2"/>
    <property type="match status" value="1"/>
</dbReference>
<dbReference type="InterPro" id="IPR036388">
    <property type="entry name" value="WH-like_DNA-bd_sf"/>
</dbReference>